<sequence>MSQSQPLIYLDANATTPVLPAAAKAAMDAMEHIYGNPSSSHITGLQAKALMEQTRAAARKQLGSGTGKLVFTSGATEGIQTAILSALVAARDKGVAAGACLLYGATEHKAVPESLKHWNKVLGLNADVLAIPVDAEGRLDMAFIREKAPDALLICTMAVNNETGVYQDLDALSRCIRQANPAVFWMVDCVQALGKLAIDLASSGIDYAPFSGHKLYAPKGIGMLYIRDGAPFTPFIAGGGQEGGLRSGTENLPAMAALKVVLDMLNGDAPERFESKETLKGYRLKLLAALKQAFGEVTLNHSLDNTVPTTLNFAIPGFSSKEIMDLFDAAGIRVSSGSACSSKVTRSFVLDAMGLPRWQSESAIRLSFGPAMTEAELVAACERIVAAASSLTHSCLLTRDTRSSEADREPLQGLVQFKDDGACCWVYTDKDSRETLIVDPLPALKKRLLNLVRCQELKVLAVLDTHGHGDHQSIRTELTADLGLTEECDHLGWPVSSKGQMWRGEQVKSLVVGNKTLVSLPSPGHTDDSHSFIMLDETDAPQFAFVGDTVLPGSIGRSNFPSSSSAALFHTLKRLYRVLGDQNLLLSSHDYHNDFFTNFGVELKQSALLNEALTGGVDEAAFVARKDAMDATLEDVQGETIMCGAYGQCQQAKGVEEYSADTLEQLLCSNPEALVLDIREPHEYQLSHRESRCVNVPLTRLAGFVAREPGARSKPLVLICRSGSRSLVAARALERFGFSAIAHVAGGYALSQC</sequence>
<gene>
    <name evidence="11" type="ORF">JQC75_07400</name>
</gene>
<dbReference type="InterPro" id="IPR020578">
    <property type="entry name" value="Aminotrans_V_PyrdxlP_BS"/>
</dbReference>
<dbReference type="Gene3D" id="3.40.640.10">
    <property type="entry name" value="Type I PLP-dependent aspartate aminotransferase-like (Major domain)"/>
    <property type="match status" value="1"/>
</dbReference>
<dbReference type="InterPro" id="IPR015422">
    <property type="entry name" value="PyrdxlP-dep_Trfase_small"/>
</dbReference>
<evidence type="ECO:0000256" key="1">
    <source>
        <dbReference type="ARBA" id="ARBA00001933"/>
    </source>
</evidence>
<name>A0ABX7G7A9_9GAMM</name>
<dbReference type="InterPro" id="IPR000192">
    <property type="entry name" value="Aminotrans_V_dom"/>
</dbReference>
<keyword evidence="7" id="KW-0411">Iron-sulfur</keyword>
<dbReference type="PROSITE" id="PS00595">
    <property type="entry name" value="AA_TRANSFER_CLASS_5"/>
    <property type="match status" value="1"/>
</dbReference>
<evidence type="ECO:0000256" key="3">
    <source>
        <dbReference type="ARBA" id="ARBA00012239"/>
    </source>
</evidence>
<dbReference type="Gene3D" id="1.10.260.50">
    <property type="match status" value="1"/>
</dbReference>
<dbReference type="Pfam" id="PF00581">
    <property type="entry name" value="Rhodanese"/>
    <property type="match status" value="1"/>
</dbReference>
<comment type="similarity">
    <text evidence="2">Belongs to the class-V pyridoxal-phosphate-dependent aminotransferase family. NifS/IscS subfamily.</text>
</comment>
<dbReference type="Gene3D" id="3.40.250.10">
    <property type="entry name" value="Rhodanese-like domain"/>
    <property type="match status" value="1"/>
</dbReference>
<evidence type="ECO:0000313" key="12">
    <source>
        <dbReference type="Proteomes" id="UP000596252"/>
    </source>
</evidence>
<reference evidence="11 12" key="1">
    <citation type="journal article" date="2012" name="Antonie Van Leeuwenhoek">
        <title>Shewanella litorisediminis sp. nov., a gammaproteobacterium isolated from a tidal flat sediment.</title>
        <authorList>
            <person name="Lee M.H."/>
            <person name="Yoon J.H."/>
        </authorList>
    </citation>
    <scope>NUCLEOTIDE SEQUENCE [LARGE SCALE GENOMIC DNA]</scope>
    <source>
        <strain evidence="11 12">SMK1-12</strain>
    </source>
</reference>
<dbReference type="InterPro" id="IPR001763">
    <property type="entry name" value="Rhodanese-like_dom"/>
</dbReference>
<dbReference type="SMART" id="SM00849">
    <property type="entry name" value="Lactamase_B"/>
    <property type="match status" value="1"/>
</dbReference>
<protein>
    <recommendedName>
        <fullName evidence="3">cysteine desulfurase</fullName>
        <ecNumber evidence="3">2.8.1.7</ecNumber>
    </recommendedName>
</protein>
<evidence type="ECO:0000313" key="11">
    <source>
        <dbReference type="EMBL" id="QRH03216.1"/>
    </source>
</evidence>
<proteinExistence type="inferred from homology"/>
<dbReference type="InterPro" id="IPR015421">
    <property type="entry name" value="PyrdxlP-dep_Trfase_major"/>
</dbReference>
<keyword evidence="11" id="KW-0808">Transferase</keyword>
<organism evidence="11 12">
    <name type="scientific">Shewanella litorisediminis</name>
    <dbReference type="NCBI Taxonomy" id="1173586"/>
    <lineage>
        <taxon>Bacteria</taxon>
        <taxon>Pseudomonadati</taxon>
        <taxon>Pseudomonadota</taxon>
        <taxon>Gammaproteobacteria</taxon>
        <taxon>Alteromonadales</taxon>
        <taxon>Shewanellaceae</taxon>
        <taxon>Shewanella</taxon>
    </lineage>
</organism>
<dbReference type="PROSITE" id="PS50206">
    <property type="entry name" value="RHODANESE_3"/>
    <property type="match status" value="1"/>
</dbReference>
<dbReference type="InterPro" id="IPR015424">
    <property type="entry name" value="PyrdxlP-dep_Trfase"/>
</dbReference>
<keyword evidence="5" id="KW-0663">Pyridoxal phosphate</keyword>
<dbReference type="Proteomes" id="UP000596252">
    <property type="component" value="Chromosome"/>
</dbReference>
<feature type="domain" description="Rhodanese" evidence="10">
    <location>
        <begin position="669"/>
        <end position="752"/>
    </location>
</feature>
<dbReference type="RefSeq" id="WP_203326775.1">
    <property type="nucleotide sequence ID" value="NZ_CP069213.1"/>
</dbReference>
<dbReference type="SUPFAM" id="SSF52821">
    <property type="entry name" value="Rhodanese/Cell cycle control phosphatase"/>
    <property type="match status" value="1"/>
</dbReference>
<keyword evidence="6" id="KW-0408">Iron</keyword>
<dbReference type="Gene3D" id="3.90.1150.10">
    <property type="entry name" value="Aspartate Aminotransferase, domain 1"/>
    <property type="match status" value="1"/>
</dbReference>
<keyword evidence="12" id="KW-1185">Reference proteome</keyword>
<dbReference type="SUPFAM" id="SSF53383">
    <property type="entry name" value="PLP-dependent transferases"/>
    <property type="match status" value="1"/>
</dbReference>
<dbReference type="Pfam" id="PF00266">
    <property type="entry name" value="Aminotran_5"/>
    <property type="match status" value="1"/>
</dbReference>
<evidence type="ECO:0000256" key="2">
    <source>
        <dbReference type="ARBA" id="ARBA00006490"/>
    </source>
</evidence>
<keyword evidence="4" id="KW-0479">Metal-binding</keyword>
<accession>A0ABX7G7A9</accession>
<comment type="catalytic activity">
    <reaction evidence="8">
        <text>(sulfur carrier)-H + L-cysteine = (sulfur carrier)-SH + L-alanine</text>
        <dbReference type="Rhea" id="RHEA:43892"/>
        <dbReference type="Rhea" id="RHEA-COMP:14737"/>
        <dbReference type="Rhea" id="RHEA-COMP:14739"/>
        <dbReference type="ChEBI" id="CHEBI:29917"/>
        <dbReference type="ChEBI" id="CHEBI:35235"/>
        <dbReference type="ChEBI" id="CHEBI:57972"/>
        <dbReference type="ChEBI" id="CHEBI:64428"/>
        <dbReference type="EC" id="2.8.1.7"/>
    </reaction>
</comment>
<dbReference type="Gene3D" id="3.60.15.10">
    <property type="entry name" value="Ribonuclease Z/Hydroxyacylglutathione hydrolase-like"/>
    <property type="match status" value="1"/>
</dbReference>
<evidence type="ECO:0000256" key="8">
    <source>
        <dbReference type="ARBA" id="ARBA00050776"/>
    </source>
</evidence>
<dbReference type="InterPro" id="IPR036866">
    <property type="entry name" value="RibonucZ/Hydroxyglut_hydro"/>
</dbReference>
<dbReference type="EC" id="2.8.1.7" evidence="3"/>
<dbReference type="CDD" id="cd00158">
    <property type="entry name" value="RHOD"/>
    <property type="match status" value="1"/>
</dbReference>
<dbReference type="EMBL" id="CP069213">
    <property type="protein sequence ID" value="QRH03216.1"/>
    <property type="molecule type" value="Genomic_DNA"/>
</dbReference>
<dbReference type="GO" id="GO:0008483">
    <property type="term" value="F:transaminase activity"/>
    <property type="evidence" value="ECO:0007669"/>
    <property type="project" value="UniProtKB-KW"/>
</dbReference>
<evidence type="ECO:0000256" key="4">
    <source>
        <dbReference type="ARBA" id="ARBA00022723"/>
    </source>
</evidence>
<dbReference type="PANTHER" id="PTHR11601:SF34">
    <property type="entry name" value="CYSTEINE DESULFURASE"/>
    <property type="match status" value="1"/>
</dbReference>
<evidence type="ECO:0000259" key="10">
    <source>
        <dbReference type="PROSITE" id="PS50206"/>
    </source>
</evidence>
<evidence type="ECO:0000256" key="9">
    <source>
        <dbReference type="RuleBase" id="RU004504"/>
    </source>
</evidence>
<comment type="cofactor">
    <cofactor evidence="1 9">
        <name>pyridoxal 5'-phosphate</name>
        <dbReference type="ChEBI" id="CHEBI:597326"/>
    </cofactor>
</comment>
<keyword evidence="11" id="KW-0032">Aminotransferase</keyword>
<dbReference type="InterPro" id="IPR036873">
    <property type="entry name" value="Rhodanese-like_dom_sf"/>
</dbReference>
<evidence type="ECO:0000256" key="7">
    <source>
        <dbReference type="ARBA" id="ARBA00023014"/>
    </source>
</evidence>
<dbReference type="InterPro" id="IPR001279">
    <property type="entry name" value="Metallo-B-lactamas"/>
</dbReference>
<evidence type="ECO:0000256" key="6">
    <source>
        <dbReference type="ARBA" id="ARBA00023004"/>
    </source>
</evidence>
<dbReference type="SUPFAM" id="SSF56281">
    <property type="entry name" value="Metallo-hydrolase/oxidoreductase"/>
    <property type="match status" value="1"/>
</dbReference>
<evidence type="ECO:0000256" key="5">
    <source>
        <dbReference type="ARBA" id="ARBA00022898"/>
    </source>
</evidence>
<dbReference type="SMART" id="SM00450">
    <property type="entry name" value="RHOD"/>
    <property type="match status" value="1"/>
</dbReference>
<dbReference type="PANTHER" id="PTHR11601">
    <property type="entry name" value="CYSTEINE DESULFURYLASE FAMILY MEMBER"/>
    <property type="match status" value="1"/>
</dbReference>